<proteinExistence type="predicted"/>
<evidence type="ECO:0000256" key="1">
    <source>
        <dbReference type="SAM" id="Phobius"/>
    </source>
</evidence>
<keyword evidence="1" id="KW-0812">Transmembrane</keyword>
<reference evidence="2 3" key="1">
    <citation type="journal article" date="2021" name="ISME Commun">
        <title>Automated analysis of genomic sequences facilitates high-throughput and comprehensive description of bacteria.</title>
        <authorList>
            <person name="Hitch T.C.A."/>
        </authorList>
    </citation>
    <scope>NUCLEOTIDE SEQUENCE [LARGE SCALE GENOMIC DNA]</scope>
    <source>
        <strain evidence="2 3">Sanger_31</strain>
    </source>
</reference>
<keyword evidence="1" id="KW-0472">Membrane</keyword>
<protein>
    <submittedName>
        <fullName evidence="2">Uncharacterized protein</fullName>
    </submittedName>
</protein>
<dbReference type="EMBL" id="JAOQJZ010000008">
    <property type="protein sequence ID" value="MCU6706044.1"/>
    <property type="molecule type" value="Genomic_DNA"/>
</dbReference>
<evidence type="ECO:0000313" key="2">
    <source>
        <dbReference type="EMBL" id="MCU6706044.1"/>
    </source>
</evidence>
<gene>
    <name evidence="2" type="ORF">OCV57_08915</name>
</gene>
<sequence>MDKNYRQYNKRASMDSIEVPDVDKIKKLSDKKFKGSGVNRTADEIFDGEKFNKAGEFDRATKTYDDPTKHKEEDDKEDDFLEDAAAMPAQAAKGLSKGVKVGDSYVKRSKIIKTVVAVIIVLVLMVFFFPPLFFNDADKSVVRYDDNVFKTMGMTDFKTYALSNYSVYNEEAFGSELSSSYRFADIVFNIKNPSPFEIKIPQYEISHVSSEYDNAVCYATSVTTNSDGEVIGDTVPPFSSKEVTVRILVNITDMDDSTFDDCVTGMILSTKDMKKKIGKDSYLPCLPAFMPVSNATEIYINK</sequence>
<dbReference type="AlphaFoldDB" id="A0AAE3IIE6"/>
<comment type="caution">
    <text evidence="2">The sequence shown here is derived from an EMBL/GenBank/DDBJ whole genome shotgun (WGS) entry which is preliminary data.</text>
</comment>
<dbReference type="RefSeq" id="WP_267301228.1">
    <property type="nucleotide sequence ID" value="NZ_JAOQJZ010000008.1"/>
</dbReference>
<dbReference type="Proteomes" id="UP001208131">
    <property type="component" value="Unassembled WGS sequence"/>
</dbReference>
<evidence type="ECO:0000313" key="3">
    <source>
        <dbReference type="Proteomes" id="UP001208131"/>
    </source>
</evidence>
<name>A0AAE3IIE6_9FIRM</name>
<accession>A0AAE3IIE6</accession>
<feature type="transmembrane region" description="Helical" evidence="1">
    <location>
        <begin position="114"/>
        <end position="134"/>
    </location>
</feature>
<keyword evidence="1" id="KW-1133">Transmembrane helix</keyword>
<organism evidence="2 3">
    <name type="scientific">Hominimerdicola aceti</name>
    <dbReference type="NCBI Taxonomy" id="2981726"/>
    <lineage>
        <taxon>Bacteria</taxon>
        <taxon>Bacillati</taxon>
        <taxon>Bacillota</taxon>
        <taxon>Clostridia</taxon>
        <taxon>Eubacteriales</taxon>
        <taxon>Oscillospiraceae</taxon>
        <taxon>Hominimerdicola</taxon>
    </lineage>
</organism>
<keyword evidence="3" id="KW-1185">Reference proteome</keyword>